<dbReference type="Proteomes" id="UP000663879">
    <property type="component" value="Unassembled WGS sequence"/>
</dbReference>
<dbReference type="EMBL" id="CAJNOC010010406">
    <property type="protein sequence ID" value="CAF1139596.1"/>
    <property type="molecule type" value="Genomic_DNA"/>
</dbReference>
<organism evidence="1 2">
    <name type="scientific">Brachionus calyciflorus</name>
    <dbReference type="NCBI Taxonomy" id="104777"/>
    <lineage>
        <taxon>Eukaryota</taxon>
        <taxon>Metazoa</taxon>
        <taxon>Spiralia</taxon>
        <taxon>Gnathifera</taxon>
        <taxon>Rotifera</taxon>
        <taxon>Eurotatoria</taxon>
        <taxon>Monogononta</taxon>
        <taxon>Pseudotrocha</taxon>
        <taxon>Ploima</taxon>
        <taxon>Brachionidae</taxon>
        <taxon>Brachionus</taxon>
    </lineage>
</organism>
<dbReference type="InterPro" id="IPR045189">
    <property type="entry name" value="UBR4-like"/>
</dbReference>
<sequence>MFSFNNKCFKFTDILLKYVLKTHWSIKTSSVEDTGLIKESNKSVYCDELSPYFVKTDPLNKDSFIIPPPNLVLLSEFSNPETNNLIKLFDNYFELFTEILIRLPYQMKKLCLGSNTNDILNQIGTQFNFSQWIYYLCEYLIKFKDEHILSTCLNQLVSICPLSVNPKPFSMLGMSATMSEALKSMNSIQSHVTVAAQKISKLSYLNLIKIFDNLILILEVSSSRSTNWQKFCLQNPSTSKSYFVLDRKESFNGHRLECTSVIIPTILQLLQSLFGQKSNSKIEQDENLSQLLVGVILKQILIKFSREFLLEAFQS</sequence>
<proteinExistence type="predicted"/>
<dbReference type="AlphaFoldDB" id="A0A814RZR7"/>
<keyword evidence="2" id="KW-1185">Reference proteome</keyword>
<evidence type="ECO:0000313" key="1">
    <source>
        <dbReference type="EMBL" id="CAF1139596.1"/>
    </source>
</evidence>
<protein>
    <submittedName>
        <fullName evidence="1">Uncharacterized protein</fullName>
    </submittedName>
</protein>
<reference evidence="1" key="1">
    <citation type="submission" date="2021-02" db="EMBL/GenBank/DDBJ databases">
        <authorList>
            <person name="Nowell W R."/>
        </authorList>
    </citation>
    <scope>NUCLEOTIDE SEQUENCE</scope>
    <source>
        <strain evidence="1">Ploen Becks lab</strain>
    </source>
</reference>
<gene>
    <name evidence="1" type="ORF">OXX778_LOCUS22840</name>
</gene>
<accession>A0A814RZR7</accession>
<dbReference type="OrthoDB" id="30336at2759"/>
<comment type="caution">
    <text evidence="1">The sequence shown here is derived from an EMBL/GenBank/DDBJ whole genome shotgun (WGS) entry which is preliminary data.</text>
</comment>
<dbReference type="PANTHER" id="PTHR21725">
    <property type="entry name" value="E3 UBIQUITIN-PROTEIN LIGASE UBR4"/>
    <property type="match status" value="1"/>
</dbReference>
<evidence type="ECO:0000313" key="2">
    <source>
        <dbReference type="Proteomes" id="UP000663879"/>
    </source>
</evidence>
<dbReference type="PANTHER" id="PTHR21725:SF1">
    <property type="entry name" value="E3 UBIQUITIN-PROTEIN LIGASE UBR4"/>
    <property type="match status" value="1"/>
</dbReference>
<name>A0A814RZR7_9BILA</name>